<keyword evidence="2" id="KW-1185">Reference proteome</keyword>
<name>A0A9Q3ACC8_9PSED</name>
<organism evidence="1 2">
    <name type="scientific">Pseudomonas aegrilactucae</name>
    <dbReference type="NCBI Taxonomy" id="2854028"/>
    <lineage>
        <taxon>Bacteria</taxon>
        <taxon>Pseudomonadati</taxon>
        <taxon>Pseudomonadota</taxon>
        <taxon>Gammaproteobacteria</taxon>
        <taxon>Pseudomonadales</taxon>
        <taxon>Pseudomonadaceae</taxon>
        <taxon>Pseudomonas</taxon>
    </lineage>
</organism>
<dbReference type="RefSeq" id="WP_217975610.1">
    <property type="nucleotide sequence ID" value="NZ_JAHTBI010000037.1"/>
</dbReference>
<comment type="caution">
    <text evidence="1">The sequence shown here is derived from an EMBL/GenBank/DDBJ whole genome shotgun (WGS) entry which is preliminary data.</text>
</comment>
<proteinExistence type="predicted"/>
<dbReference type="AlphaFoldDB" id="A0A9Q3ACC8"/>
<reference evidence="1" key="1">
    <citation type="journal article" date="2022" name="Int. J. Syst. Evol. Microbiol.">
        <title>Pseudomonas aegrilactucae sp. nov. and Pseudomonas morbosilactucae sp. nov., pathogens causing bacterial rot of lettuce in Japan.</title>
        <authorList>
            <person name="Sawada H."/>
            <person name="Fujikawa T."/>
            <person name="Satou M."/>
        </authorList>
    </citation>
    <scope>NUCLEOTIDE SEQUENCE</scope>
    <source>
        <strain evidence="1">MAFF 301350</strain>
    </source>
</reference>
<evidence type="ECO:0000313" key="1">
    <source>
        <dbReference type="EMBL" id="MBV6287567.1"/>
    </source>
</evidence>
<reference evidence="1" key="2">
    <citation type="journal article" date="2023" name="Plant Pathol.">
        <title>Dismantling and reorganizing Pseudomonas marginalis sensu#lato.</title>
        <authorList>
            <person name="Sawada H."/>
            <person name="Fujikawa T."/>
            <person name="Satou M."/>
        </authorList>
    </citation>
    <scope>NUCLEOTIDE SEQUENCE</scope>
    <source>
        <strain evidence="1">MAFF 301350</strain>
    </source>
</reference>
<accession>A0A9Q3ACC8</accession>
<evidence type="ECO:0000313" key="2">
    <source>
        <dbReference type="Proteomes" id="UP001106592"/>
    </source>
</evidence>
<protein>
    <submittedName>
        <fullName evidence="1">DUF1631 domain-containing protein</fullName>
    </submittedName>
</protein>
<dbReference type="EMBL" id="JAHTBI010000037">
    <property type="protein sequence ID" value="MBV6287567.1"/>
    <property type="molecule type" value="Genomic_DNA"/>
</dbReference>
<dbReference type="Proteomes" id="UP001106592">
    <property type="component" value="Unassembled WGS sequence"/>
</dbReference>
<sequence>MPNDGKVVPFKAAADQASATPAARLPVILLQVRDKAAQHLRQALQGLFDNADDTLFEMADTAPDNLQQSLFFEAMRDLRLKRKSIERAFLDLFYEAFIDIVGHNPAASLTRTTRGYDQLALVAHDARERGAAVEAMVGRVLARDGFALGQLTLRFNSLISLRLDDRANPLGPALLCEYFLQAGRSLGVGIKVKLILLKLFERYVLSEAGQLYGEANQLLSATGILPELKSVHSRRAAQPAPANVVHPASQGARHAPAMADAGVQAAFASLQALLWPVRGRVAPRLELSGGVHLLSSHDLLRLLSHLQQFVPAAGEVQDFDLRHQLEQLLTRVSVQSGKCRKVEGGDEDVINLIAMLFEYMLADRNLPYSLRQLIARLQIPMLKVAMLDKSFFSRATHPARRLLDEIGAAAMGWGARDDCQRDELYVRVEAIVQRLLSEFADDPQIFAELLAEFLAFNADERRRTELLEQRTRDAEEGRARTVLARQQVQHELNRRLLGKRLPHAVVRVLEQAWSQVLLLACLKHGEGATQWQQALATMDALLWSVEPHTGAEARERLLAQVPGLLKALREGLTAVAFDPFATSEFFAQLEALHLQALEAPVERVLVRAPITLLGPEPVQVGGLAACLADDDPALLQVRGLRPGAWIELRDEGEPVRGKLIAVMQSTDSYVFVDRTGRKLREWSSAALAMALRQGEVRMLDASLLFERALGSVVSQLRKRQP</sequence>
<gene>
    <name evidence="1" type="ORF">KUO17_11095</name>
</gene>
<dbReference type="Pfam" id="PF07793">
    <property type="entry name" value="DUF1631"/>
    <property type="match status" value="1"/>
</dbReference>
<dbReference type="InterPro" id="IPR012434">
    <property type="entry name" value="DUF1631"/>
</dbReference>